<dbReference type="KEGG" id="gba:J421_2261"/>
<dbReference type="EMBL" id="CP007128">
    <property type="protein sequence ID" value="AHG89798.1"/>
    <property type="molecule type" value="Genomic_DNA"/>
</dbReference>
<organism evidence="2 3">
    <name type="scientific">Gemmatirosa kalamazoonensis</name>
    <dbReference type="NCBI Taxonomy" id="861299"/>
    <lineage>
        <taxon>Bacteria</taxon>
        <taxon>Pseudomonadati</taxon>
        <taxon>Gemmatimonadota</taxon>
        <taxon>Gemmatimonadia</taxon>
        <taxon>Gemmatimonadales</taxon>
        <taxon>Gemmatimonadaceae</taxon>
        <taxon>Gemmatirosa</taxon>
    </lineage>
</organism>
<protein>
    <submittedName>
        <fullName evidence="2">Uncharacterized protein</fullName>
    </submittedName>
</protein>
<gene>
    <name evidence="2" type="ORF">J421_2261</name>
</gene>
<name>W0RK54_9BACT</name>
<sequence length="183" mass="19466">MNRRVLQVLPVGAVLLVTAAAPSRATGPLHGSGCAPSACELEPPTPEEVHAIVAEADRLVARYAMDTTSIGRQCLALGTTMRARIDEVRMLPVMWRAPDTEGSLAAVTGDAHRVEPVPGAGRVHIARGFDSLNPERGIPAIVETARHEFAHLNGMGRREMWGLDDGARLAAACAPPEEREAGR</sequence>
<feature type="signal peptide" evidence="1">
    <location>
        <begin position="1"/>
        <end position="25"/>
    </location>
</feature>
<evidence type="ECO:0000313" key="2">
    <source>
        <dbReference type="EMBL" id="AHG89798.1"/>
    </source>
</evidence>
<keyword evidence="3" id="KW-1185">Reference proteome</keyword>
<feature type="chain" id="PRO_5004794506" evidence="1">
    <location>
        <begin position="26"/>
        <end position="183"/>
    </location>
</feature>
<accession>W0RK54</accession>
<dbReference type="RefSeq" id="WP_025411284.1">
    <property type="nucleotide sequence ID" value="NZ_CP007128.1"/>
</dbReference>
<dbReference type="HOGENOM" id="CLU_1473170_0_0_0"/>
<proteinExistence type="predicted"/>
<dbReference type="InParanoid" id="W0RK54"/>
<keyword evidence="1" id="KW-0732">Signal</keyword>
<dbReference type="Proteomes" id="UP000019151">
    <property type="component" value="Chromosome"/>
</dbReference>
<dbReference type="STRING" id="861299.J421_2261"/>
<dbReference type="AlphaFoldDB" id="W0RK54"/>
<reference evidence="2 3" key="1">
    <citation type="journal article" date="2014" name="Genome Announc.">
        <title>Genome Sequence and Methylome of Soil Bacterium Gemmatirosa kalamazoonensis KBS708T, a Member of the Rarely Cultivated Gemmatimonadetes Phylum.</title>
        <authorList>
            <person name="Debruyn J.M."/>
            <person name="Radosevich M."/>
            <person name="Wommack K.E."/>
            <person name="Polson S.W."/>
            <person name="Hauser L.J."/>
            <person name="Fawaz M.N."/>
            <person name="Korlach J."/>
            <person name="Tsai Y.C."/>
        </authorList>
    </citation>
    <scope>NUCLEOTIDE SEQUENCE [LARGE SCALE GENOMIC DNA]</scope>
    <source>
        <strain evidence="2 3">KBS708</strain>
    </source>
</reference>
<evidence type="ECO:0000313" key="3">
    <source>
        <dbReference type="Proteomes" id="UP000019151"/>
    </source>
</evidence>
<evidence type="ECO:0000256" key="1">
    <source>
        <dbReference type="SAM" id="SignalP"/>
    </source>
</evidence>